<reference evidence="2" key="1">
    <citation type="submission" date="2022-08" db="EMBL/GenBank/DDBJ databases">
        <authorList>
            <person name="Deng Y."/>
            <person name="Han X.-F."/>
            <person name="Zhang Y.-Q."/>
        </authorList>
    </citation>
    <scope>NUCLEOTIDE SEQUENCE</scope>
    <source>
        <strain evidence="2">CPCC 203386</strain>
    </source>
</reference>
<evidence type="ECO:0000313" key="2">
    <source>
        <dbReference type="EMBL" id="MCS5732335.1"/>
    </source>
</evidence>
<keyword evidence="3" id="KW-1185">Reference proteome</keyword>
<organism evidence="2 3">
    <name type="scientific">Herbiconiux daphne</name>
    <dbReference type="NCBI Taxonomy" id="2970914"/>
    <lineage>
        <taxon>Bacteria</taxon>
        <taxon>Bacillati</taxon>
        <taxon>Actinomycetota</taxon>
        <taxon>Actinomycetes</taxon>
        <taxon>Micrococcales</taxon>
        <taxon>Microbacteriaceae</taxon>
        <taxon>Herbiconiux</taxon>
    </lineage>
</organism>
<comment type="caution">
    <text evidence="2">The sequence shown here is derived from an EMBL/GenBank/DDBJ whole genome shotgun (WGS) entry which is preliminary data.</text>
</comment>
<sequence length="143" mass="14909">MKTKMIVSATGAAVLGLLLSGCASNAQAQAAYDACSGDDDYGIMKVDGSSVLVELKGDNARIASSLGDDLNDALSGNGKPKTSDSPSSLQIALTMLGDVDCLTEQTNYPGASDDLSDGEEWDGWKYSYEKGAGSEETHRFTAR</sequence>
<evidence type="ECO:0000313" key="3">
    <source>
        <dbReference type="Proteomes" id="UP001165586"/>
    </source>
</evidence>
<evidence type="ECO:0008006" key="4">
    <source>
        <dbReference type="Google" id="ProtNLM"/>
    </source>
</evidence>
<evidence type="ECO:0000256" key="1">
    <source>
        <dbReference type="SAM" id="SignalP"/>
    </source>
</evidence>
<name>A0ABT2GWK3_9MICO</name>
<dbReference type="Proteomes" id="UP001165586">
    <property type="component" value="Unassembled WGS sequence"/>
</dbReference>
<dbReference type="RefSeq" id="WP_259536920.1">
    <property type="nucleotide sequence ID" value="NZ_JANLCJ010000001.1"/>
</dbReference>
<keyword evidence="1" id="KW-0732">Signal</keyword>
<feature type="chain" id="PRO_5045484791" description="Lipoprotein" evidence="1">
    <location>
        <begin position="29"/>
        <end position="143"/>
    </location>
</feature>
<gene>
    <name evidence="2" type="ORF">N1032_01065</name>
</gene>
<dbReference type="PROSITE" id="PS51257">
    <property type="entry name" value="PROKAR_LIPOPROTEIN"/>
    <property type="match status" value="1"/>
</dbReference>
<dbReference type="EMBL" id="JANLCJ010000001">
    <property type="protein sequence ID" value="MCS5732335.1"/>
    <property type="molecule type" value="Genomic_DNA"/>
</dbReference>
<proteinExistence type="predicted"/>
<feature type="signal peptide" evidence="1">
    <location>
        <begin position="1"/>
        <end position="28"/>
    </location>
</feature>
<accession>A0ABT2GWK3</accession>
<protein>
    <recommendedName>
        <fullName evidence="4">Lipoprotein</fullName>
    </recommendedName>
</protein>